<keyword evidence="2" id="KW-1185">Reference proteome</keyword>
<proteinExistence type="predicted"/>
<evidence type="ECO:0000313" key="2">
    <source>
        <dbReference type="Proteomes" id="UP000032024"/>
    </source>
</evidence>
<dbReference type="EMBL" id="CP010525">
    <property type="protein sequence ID" value="AJO23811.1"/>
    <property type="molecule type" value="Genomic_DNA"/>
</dbReference>
<dbReference type="Proteomes" id="UP000032024">
    <property type="component" value="Chromosome"/>
</dbReference>
<accession>A0AAN0T9S3</accession>
<gene>
    <name evidence="1" type="ORF">SB48_HM08orf04822</name>
</gene>
<sequence length="69" mass="7693">MAYEKMIRPDGSGESAPTAVAWTGRMGRASGLDGKDFSGGGKRQYFTWKRGIPRQKKQEAYFFGKKLDS</sequence>
<organism evidence="1 2">
    <name type="scientific">Heyndrickxia coagulans</name>
    <name type="common">Weizmannia coagulans</name>
    <dbReference type="NCBI Taxonomy" id="1398"/>
    <lineage>
        <taxon>Bacteria</taxon>
        <taxon>Bacillati</taxon>
        <taxon>Bacillota</taxon>
        <taxon>Bacilli</taxon>
        <taxon>Bacillales</taxon>
        <taxon>Bacillaceae</taxon>
        <taxon>Heyndrickxia</taxon>
    </lineage>
</organism>
<evidence type="ECO:0000313" key="1">
    <source>
        <dbReference type="EMBL" id="AJO23811.1"/>
    </source>
</evidence>
<dbReference type="AlphaFoldDB" id="A0AAN0T9S3"/>
<name>A0AAN0T9S3_HEYCO</name>
<protein>
    <submittedName>
        <fullName evidence="1">Uncharacterized protein</fullName>
    </submittedName>
</protein>
<reference evidence="2" key="1">
    <citation type="submission" date="2015-01" db="EMBL/GenBank/DDBJ databases">
        <title>Comparative genome analysis of Bacillus coagulans HM-08, Clostridium butyricum HM-68, Bacillus subtilis HM-66 and Bacillus paralicheniformis BL-09.</title>
        <authorList>
            <person name="Zhang H."/>
        </authorList>
    </citation>
    <scope>NUCLEOTIDE SEQUENCE [LARGE SCALE GENOMIC DNA]</scope>
    <source>
        <strain evidence="2">HM-08</strain>
    </source>
</reference>